<name>A0A139HFK6_9PEZI</name>
<dbReference type="GO" id="GO:0006396">
    <property type="term" value="P:RNA processing"/>
    <property type="evidence" value="ECO:0007669"/>
    <property type="project" value="InterPro"/>
</dbReference>
<keyword evidence="3" id="KW-1185">Reference proteome</keyword>
<evidence type="ECO:0000256" key="1">
    <source>
        <dbReference type="SAM" id="MobiDB-lite"/>
    </source>
</evidence>
<gene>
    <name evidence="2" type="ORF">AC578_3816</name>
</gene>
<dbReference type="OrthoDB" id="67027at2759"/>
<proteinExistence type="predicted"/>
<sequence>MANSSSHHHSDNALPPAASSTSNTPPHRPIPSLVPISFVDFVNGRLQFSDGWYYNFETPGLLREAMTVRGLVQGARYPNQKLAIHGDKALETLLSGVFVDQDHSTDEWQRLCGNGMRTNAYLAHVAKKSGILEYVQPEGEGGTMDTWDQATVVEAVFGAVFRDSQSVTFLKQVMLRFDVWWPESASELEFLHAKIKEMREAHILGREQSKWEHE</sequence>
<organism evidence="2 3">
    <name type="scientific">Pseudocercospora eumusae</name>
    <dbReference type="NCBI Taxonomy" id="321146"/>
    <lineage>
        <taxon>Eukaryota</taxon>
        <taxon>Fungi</taxon>
        <taxon>Dikarya</taxon>
        <taxon>Ascomycota</taxon>
        <taxon>Pezizomycotina</taxon>
        <taxon>Dothideomycetes</taxon>
        <taxon>Dothideomycetidae</taxon>
        <taxon>Mycosphaerellales</taxon>
        <taxon>Mycosphaerellaceae</taxon>
        <taxon>Pseudocercospora</taxon>
    </lineage>
</organism>
<comment type="caution">
    <text evidence="2">The sequence shown here is derived from an EMBL/GenBank/DDBJ whole genome shotgun (WGS) entry which is preliminary data.</text>
</comment>
<dbReference type="SUPFAM" id="SSF69065">
    <property type="entry name" value="RNase III domain-like"/>
    <property type="match status" value="1"/>
</dbReference>
<dbReference type="GO" id="GO:0004525">
    <property type="term" value="F:ribonuclease III activity"/>
    <property type="evidence" value="ECO:0007669"/>
    <property type="project" value="InterPro"/>
</dbReference>
<feature type="region of interest" description="Disordered" evidence="1">
    <location>
        <begin position="1"/>
        <end position="27"/>
    </location>
</feature>
<evidence type="ECO:0000313" key="3">
    <source>
        <dbReference type="Proteomes" id="UP000070133"/>
    </source>
</evidence>
<feature type="compositionally biased region" description="Low complexity" evidence="1">
    <location>
        <begin position="12"/>
        <end position="25"/>
    </location>
</feature>
<dbReference type="InterPro" id="IPR036389">
    <property type="entry name" value="RNase_III_sf"/>
</dbReference>
<dbReference type="Proteomes" id="UP000070133">
    <property type="component" value="Unassembled WGS sequence"/>
</dbReference>
<dbReference type="AlphaFoldDB" id="A0A139HFK6"/>
<dbReference type="STRING" id="321146.A0A139HFK6"/>
<evidence type="ECO:0000313" key="2">
    <source>
        <dbReference type="EMBL" id="KXT01218.1"/>
    </source>
</evidence>
<accession>A0A139HFK6</accession>
<dbReference type="EMBL" id="LFZN01000059">
    <property type="protein sequence ID" value="KXT01218.1"/>
    <property type="molecule type" value="Genomic_DNA"/>
</dbReference>
<protein>
    <recommendedName>
        <fullName evidence="4">RNase III domain-containing protein</fullName>
    </recommendedName>
</protein>
<reference evidence="2 3" key="1">
    <citation type="submission" date="2015-07" db="EMBL/GenBank/DDBJ databases">
        <title>Comparative genomics of the Sigatoka disease complex on banana suggests a link between parallel evolutionary changes in Pseudocercospora fijiensis and Pseudocercospora eumusae and increased virulence on the banana host.</title>
        <authorList>
            <person name="Chang T.-C."/>
            <person name="Salvucci A."/>
            <person name="Crous P.W."/>
            <person name="Stergiopoulos I."/>
        </authorList>
    </citation>
    <scope>NUCLEOTIDE SEQUENCE [LARGE SCALE GENOMIC DNA]</scope>
    <source>
        <strain evidence="2 3">CBS 114824</strain>
    </source>
</reference>
<dbReference type="Gene3D" id="1.10.1520.10">
    <property type="entry name" value="Ribonuclease III domain"/>
    <property type="match status" value="1"/>
</dbReference>
<evidence type="ECO:0008006" key="4">
    <source>
        <dbReference type="Google" id="ProtNLM"/>
    </source>
</evidence>